<protein>
    <submittedName>
        <fullName evidence="1">Germin-like protein 1</fullName>
    </submittedName>
</protein>
<reference evidence="1 2" key="1">
    <citation type="journal article" date="2023" name="Science">
        <title>Complex scaffold remodeling in plant triterpene biosynthesis.</title>
        <authorList>
            <person name="De La Pena R."/>
            <person name="Hodgson H."/>
            <person name="Liu J.C."/>
            <person name="Stephenson M.J."/>
            <person name="Martin A.C."/>
            <person name="Owen C."/>
            <person name="Harkess A."/>
            <person name="Leebens-Mack J."/>
            <person name="Jimenez L.E."/>
            <person name="Osbourn A."/>
            <person name="Sattely E.S."/>
        </authorList>
    </citation>
    <scope>NUCLEOTIDE SEQUENCE [LARGE SCALE GENOMIC DNA]</scope>
    <source>
        <strain evidence="2">cv. JPN11</strain>
        <tissue evidence="1">Leaf</tissue>
    </source>
</reference>
<name>A0ACC1WUX2_MELAZ</name>
<keyword evidence="2" id="KW-1185">Reference proteome</keyword>
<evidence type="ECO:0000313" key="1">
    <source>
        <dbReference type="EMBL" id="KAJ4702935.1"/>
    </source>
</evidence>
<accession>A0ACC1WUX2</accession>
<dbReference type="Proteomes" id="UP001164539">
    <property type="component" value="Chromosome 13"/>
</dbReference>
<dbReference type="EMBL" id="CM051406">
    <property type="protein sequence ID" value="KAJ4702935.1"/>
    <property type="molecule type" value="Genomic_DNA"/>
</dbReference>
<evidence type="ECO:0000313" key="2">
    <source>
        <dbReference type="Proteomes" id="UP001164539"/>
    </source>
</evidence>
<comment type="caution">
    <text evidence="1">The sequence shown here is derived from an EMBL/GenBank/DDBJ whole genome shotgun (WGS) entry which is preliminary data.</text>
</comment>
<sequence>MVAGFDFHDLRLDACDWKGFPYDKLAKQVYIDHCFLVITCFALQAITFEPSPLQDFCVADLSSLARVNGLACLDPKLVQANHFSFSGLHVPGNTSNPFCSRVTPVFVSQVPELNTLGISLARIDCAPSVLVPPYMHHRATEALTVLQVSL</sequence>
<proteinExistence type="predicted"/>
<organism evidence="1 2">
    <name type="scientific">Melia azedarach</name>
    <name type="common">Chinaberry tree</name>
    <dbReference type="NCBI Taxonomy" id="155640"/>
    <lineage>
        <taxon>Eukaryota</taxon>
        <taxon>Viridiplantae</taxon>
        <taxon>Streptophyta</taxon>
        <taxon>Embryophyta</taxon>
        <taxon>Tracheophyta</taxon>
        <taxon>Spermatophyta</taxon>
        <taxon>Magnoliopsida</taxon>
        <taxon>eudicotyledons</taxon>
        <taxon>Gunneridae</taxon>
        <taxon>Pentapetalae</taxon>
        <taxon>rosids</taxon>
        <taxon>malvids</taxon>
        <taxon>Sapindales</taxon>
        <taxon>Meliaceae</taxon>
        <taxon>Melia</taxon>
    </lineage>
</organism>
<gene>
    <name evidence="1" type="ORF">OWV82_022915</name>
</gene>